<evidence type="ECO:0000256" key="1">
    <source>
        <dbReference type="SAM" id="MobiDB-lite"/>
    </source>
</evidence>
<feature type="region of interest" description="Disordered" evidence="1">
    <location>
        <begin position="99"/>
        <end position="128"/>
    </location>
</feature>
<proteinExistence type="predicted"/>
<dbReference type="AlphaFoldDB" id="A0AAV1XDL4"/>
<organism evidence="2 3">
    <name type="scientific">Lupinus luteus</name>
    <name type="common">European yellow lupine</name>
    <dbReference type="NCBI Taxonomy" id="3873"/>
    <lineage>
        <taxon>Eukaryota</taxon>
        <taxon>Viridiplantae</taxon>
        <taxon>Streptophyta</taxon>
        <taxon>Embryophyta</taxon>
        <taxon>Tracheophyta</taxon>
        <taxon>Spermatophyta</taxon>
        <taxon>Magnoliopsida</taxon>
        <taxon>eudicotyledons</taxon>
        <taxon>Gunneridae</taxon>
        <taxon>Pentapetalae</taxon>
        <taxon>rosids</taxon>
        <taxon>fabids</taxon>
        <taxon>Fabales</taxon>
        <taxon>Fabaceae</taxon>
        <taxon>Papilionoideae</taxon>
        <taxon>50 kb inversion clade</taxon>
        <taxon>genistoids sensu lato</taxon>
        <taxon>core genistoids</taxon>
        <taxon>Genisteae</taxon>
        <taxon>Lupinus</taxon>
    </lineage>
</organism>
<name>A0AAV1XDL4_LUPLU</name>
<comment type="caution">
    <text evidence="2">The sequence shown here is derived from an EMBL/GenBank/DDBJ whole genome shotgun (WGS) entry which is preliminary data.</text>
</comment>
<dbReference type="Proteomes" id="UP001497480">
    <property type="component" value="Unassembled WGS sequence"/>
</dbReference>
<reference evidence="2 3" key="1">
    <citation type="submission" date="2024-03" db="EMBL/GenBank/DDBJ databases">
        <authorList>
            <person name="Martinez-Hernandez J."/>
        </authorList>
    </citation>
    <scope>NUCLEOTIDE SEQUENCE [LARGE SCALE GENOMIC DNA]</scope>
</reference>
<evidence type="ECO:0000313" key="2">
    <source>
        <dbReference type="EMBL" id="CAL0319846.1"/>
    </source>
</evidence>
<keyword evidence="3" id="KW-1185">Reference proteome</keyword>
<sequence>MEGFVKKIWGQLGVEKVGIMKHDMYLVKFSNEIWFEMKGVLSLSSKSFVYGNPFIVQLDMDMDIQLKISKKVPNKARKEGNKRIISHCTRRKQFKIVDDEKGKCQQPKSTTETKIDQVSPGEVQISCR</sequence>
<dbReference type="EMBL" id="CAXHTB010000014">
    <property type="protein sequence ID" value="CAL0319846.1"/>
    <property type="molecule type" value="Genomic_DNA"/>
</dbReference>
<gene>
    <name evidence="2" type="ORF">LLUT_LOCUS20906</name>
</gene>
<evidence type="ECO:0000313" key="3">
    <source>
        <dbReference type="Proteomes" id="UP001497480"/>
    </source>
</evidence>
<evidence type="ECO:0008006" key="4">
    <source>
        <dbReference type="Google" id="ProtNLM"/>
    </source>
</evidence>
<protein>
    <recommendedName>
        <fullName evidence="4">DUF4283 domain-containing protein</fullName>
    </recommendedName>
</protein>
<accession>A0AAV1XDL4</accession>